<dbReference type="SUPFAM" id="SSF55874">
    <property type="entry name" value="ATPase domain of HSP90 chaperone/DNA topoisomerase II/histidine kinase"/>
    <property type="match status" value="1"/>
</dbReference>
<sequence>MRKRKTDIIIDIEDNGIGMSNEQLNNLGTPFHTTKPDGTGLGMMVTNNIIKNNHKGTIYIDSQQNHGTTFKIYLPIKPDIEF</sequence>
<comment type="catalytic activity">
    <reaction evidence="1">
        <text>ATP + protein L-histidine = ADP + protein N-phospho-L-histidine.</text>
        <dbReference type="EC" id="2.7.13.3"/>
    </reaction>
</comment>
<dbReference type="PRINTS" id="PR00344">
    <property type="entry name" value="BCTRLSENSOR"/>
</dbReference>
<dbReference type="InterPro" id="IPR004358">
    <property type="entry name" value="Sig_transdc_His_kin-like_C"/>
</dbReference>
<dbReference type="EMBL" id="QOUX01000001">
    <property type="protein sequence ID" value="RXJ04351.1"/>
    <property type="molecule type" value="Genomic_DNA"/>
</dbReference>
<keyword evidence="3" id="KW-0808">Transferase</keyword>
<keyword evidence="4" id="KW-0547">Nucleotide-binding</keyword>
<reference evidence="9 10" key="1">
    <citation type="journal article" date="2019" name="Int. J. Syst. Evol. Microbiol.">
        <title>Anaerobacillus alkaliphilus sp. nov., a novel alkaliphilic and moderately halophilic bacterium.</title>
        <authorList>
            <person name="Borsodi A.K."/>
            <person name="Aszalos J.M."/>
            <person name="Bihari P."/>
            <person name="Nagy I."/>
            <person name="Schumann P."/>
            <person name="Sproer C."/>
            <person name="Kovacs A.L."/>
            <person name="Boka K."/>
            <person name="Dobosy P."/>
            <person name="Ovari M."/>
            <person name="Szili-Kovacs T."/>
            <person name="Toth E."/>
        </authorList>
    </citation>
    <scope>NUCLEOTIDE SEQUENCE [LARGE SCALE GENOMIC DNA]</scope>
    <source>
        <strain evidence="9 10">B16-10</strain>
    </source>
</reference>
<keyword evidence="10" id="KW-1185">Reference proteome</keyword>
<dbReference type="EC" id="2.7.13.3" evidence="2"/>
<evidence type="ECO:0000259" key="8">
    <source>
        <dbReference type="PROSITE" id="PS50109"/>
    </source>
</evidence>
<evidence type="ECO:0000256" key="4">
    <source>
        <dbReference type="ARBA" id="ARBA00022741"/>
    </source>
</evidence>
<gene>
    <name evidence="9" type="ORF">DS745_02905</name>
</gene>
<evidence type="ECO:0000256" key="3">
    <source>
        <dbReference type="ARBA" id="ARBA00022679"/>
    </source>
</evidence>
<feature type="domain" description="Histidine kinase" evidence="8">
    <location>
        <begin position="1"/>
        <end position="78"/>
    </location>
</feature>
<keyword evidence="5" id="KW-0418">Kinase</keyword>
<dbReference type="OrthoDB" id="9815750at2"/>
<dbReference type="Proteomes" id="UP000290649">
    <property type="component" value="Unassembled WGS sequence"/>
</dbReference>
<evidence type="ECO:0000256" key="1">
    <source>
        <dbReference type="ARBA" id="ARBA00000085"/>
    </source>
</evidence>
<protein>
    <recommendedName>
        <fullName evidence="2">histidine kinase</fullName>
        <ecNumber evidence="2">2.7.13.3</ecNumber>
    </recommendedName>
</protein>
<dbReference type="Pfam" id="PF02518">
    <property type="entry name" value="HATPase_c"/>
    <property type="match status" value="1"/>
</dbReference>
<evidence type="ECO:0000256" key="5">
    <source>
        <dbReference type="ARBA" id="ARBA00022777"/>
    </source>
</evidence>
<proteinExistence type="predicted"/>
<keyword evidence="6" id="KW-0067">ATP-binding</keyword>
<dbReference type="GO" id="GO:0004673">
    <property type="term" value="F:protein histidine kinase activity"/>
    <property type="evidence" value="ECO:0007669"/>
    <property type="project" value="UniProtKB-EC"/>
</dbReference>
<name>A0A4Q0W123_9BACI</name>
<organism evidence="9 10">
    <name type="scientific">Anaerobacillus alkaliphilus</name>
    <dbReference type="NCBI Taxonomy" id="1548597"/>
    <lineage>
        <taxon>Bacteria</taxon>
        <taxon>Bacillati</taxon>
        <taxon>Bacillota</taxon>
        <taxon>Bacilli</taxon>
        <taxon>Bacillales</taxon>
        <taxon>Bacillaceae</taxon>
        <taxon>Anaerobacillus</taxon>
    </lineage>
</organism>
<dbReference type="PROSITE" id="PS50109">
    <property type="entry name" value="HIS_KIN"/>
    <property type="match status" value="1"/>
</dbReference>
<accession>A0A4Q0W123</accession>
<dbReference type="PANTHER" id="PTHR43065">
    <property type="entry name" value="SENSOR HISTIDINE KINASE"/>
    <property type="match status" value="1"/>
</dbReference>
<dbReference type="GO" id="GO:0000160">
    <property type="term" value="P:phosphorelay signal transduction system"/>
    <property type="evidence" value="ECO:0007669"/>
    <property type="project" value="UniProtKB-KW"/>
</dbReference>
<evidence type="ECO:0000313" key="10">
    <source>
        <dbReference type="Proteomes" id="UP000290649"/>
    </source>
</evidence>
<keyword evidence="7" id="KW-0902">Two-component regulatory system</keyword>
<evidence type="ECO:0000313" key="9">
    <source>
        <dbReference type="EMBL" id="RXJ04351.1"/>
    </source>
</evidence>
<dbReference type="InterPro" id="IPR003594">
    <property type="entry name" value="HATPase_dom"/>
</dbReference>
<dbReference type="GO" id="GO:0005524">
    <property type="term" value="F:ATP binding"/>
    <property type="evidence" value="ECO:0007669"/>
    <property type="project" value="UniProtKB-KW"/>
</dbReference>
<dbReference type="AlphaFoldDB" id="A0A4Q0W123"/>
<dbReference type="InterPro" id="IPR036890">
    <property type="entry name" value="HATPase_C_sf"/>
</dbReference>
<evidence type="ECO:0000256" key="2">
    <source>
        <dbReference type="ARBA" id="ARBA00012438"/>
    </source>
</evidence>
<dbReference type="InterPro" id="IPR005467">
    <property type="entry name" value="His_kinase_dom"/>
</dbReference>
<dbReference type="Gene3D" id="3.30.565.10">
    <property type="entry name" value="Histidine kinase-like ATPase, C-terminal domain"/>
    <property type="match status" value="1"/>
</dbReference>
<evidence type="ECO:0000256" key="6">
    <source>
        <dbReference type="ARBA" id="ARBA00022840"/>
    </source>
</evidence>
<comment type="caution">
    <text evidence="9">The sequence shown here is derived from an EMBL/GenBank/DDBJ whole genome shotgun (WGS) entry which is preliminary data.</text>
</comment>
<evidence type="ECO:0000256" key="7">
    <source>
        <dbReference type="ARBA" id="ARBA00023012"/>
    </source>
</evidence>
<dbReference type="PANTHER" id="PTHR43065:SF46">
    <property type="entry name" value="C4-DICARBOXYLATE TRANSPORT SENSOR PROTEIN DCTB"/>
    <property type="match status" value="1"/>
</dbReference>